<dbReference type="Gene3D" id="3.50.50.60">
    <property type="entry name" value="FAD/NAD(P)-binding domain"/>
    <property type="match status" value="1"/>
</dbReference>
<dbReference type="InterPro" id="IPR050493">
    <property type="entry name" value="FAD-dep_Monooxygenase_BioMet"/>
</dbReference>
<accession>A0A3N1HJ70</accession>
<dbReference type="InterPro" id="IPR036188">
    <property type="entry name" value="FAD/NAD-bd_sf"/>
</dbReference>
<dbReference type="InterPro" id="IPR002938">
    <property type="entry name" value="FAD-bd"/>
</dbReference>
<dbReference type="AlphaFoldDB" id="A0A3N1HJ70"/>
<keyword evidence="4" id="KW-0560">Oxidoreductase</keyword>
<keyword evidence="9" id="KW-1185">Reference proteome</keyword>
<dbReference type="Proteomes" id="UP000268727">
    <property type="component" value="Unassembled WGS sequence"/>
</dbReference>
<evidence type="ECO:0000256" key="6">
    <source>
        <dbReference type="SAM" id="Phobius"/>
    </source>
</evidence>
<keyword evidence="6" id="KW-0472">Membrane</keyword>
<evidence type="ECO:0000259" key="7">
    <source>
        <dbReference type="Pfam" id="PF01494"/>
    </source>
</evidence>
<dbReference type="PANTHER" id="PTHR13789:SF318">
    <property type="entry name" value="GERANYLGERANYL DIPHOSPHATE REDUCTASE"/>
    <property type="match status" value="1"/>
</dbReference>
<feature type="domain" description="FAD-binding" evidence="7">
    <location>
        <begin position="6"/>
        <end position="345"/>
    </location>
</feature>
<dbReference type="GO" id="GO:0004497">
    <property type="term" value="F:monooxygenase activity"/>
    <property type="evidence" value="ECO:0007669"/>
    <property type="project" value="UniProtKB-KW"/>
</dbReference>
<reference evidence="8 9" key="1">
    <citation type="submission" date="2018-11" db="EMBL/GenBank/DDBJ databases">
        <title>Sequencing the genomes of 1000 actinobacteria strains.</title>
        <authorList>
            <person name="Klenk H.-P."/>
        </authorList>
    </citation>
    <scope>NUCLEOTIDE SEQUENCE [LARGE SCALE GENOMIC DNA]</scope>
    <source>
        <strain evidence="8 9">DSM 44231</strain>
    </source>
</reference>
<organism evidence="8 9">
    <name type="scientific">Saccharothrix texasensis</name>
    <dbReference type="NCBI Taxonomy" id="103734"/>
    <lineage>
        <taxon>Bacteria</taxon>
        <taxon>Bacillati</taxon>
        <taxon>Actinomycetota</taxon>
        <taxon>Actinomycetes</taxon>
        <taxon>Pseudonocardiales</taxon>
        <taxon>Pseudonocardiaceae</taxon>
        <taxon>Saccharothrix</taxon>
    </lineage>
</organism>
<dbReference type="Pfam" id="PF01494">
    <property type="entry name" value="FAD_binding_3"/>
    <property type="match status" value="1"/>
</dbReference>
<comment type="cofactor">
    <cofactor evidence="1">
        <name>FAD</name>
        <dbReference type="ChEBI" id="CHEBI:57692"/>
    </cofactor>
</comment>
<gene>
    <name evidence="8" type="ORF">EDD40_7998</name>
</gene>
<comment type="caution">
    <text evidence="8">The sequence shown here is derived from an EMBL/GenBank/DDBJ whole genome shotgun (WGS) entry which is preliminary data.</text>
</comment>
<dbReference type="SUPFAM" id="SSF51905">
    <property type="entry name" value="FAD/NAD(P)-binding domain"/>
    <property type="match status" value="1"/>
</dbReference>
<sequence length="403" mass="44079">MSAEHVAVAVVGAGIGGLVTALALRRTGVRVVVFEQTEALTEEGAGLALGANGIRPLLRLGLGAEMQRVAFQPSRVVFRHWRTGGVRQALPLGRDYEDRFGAPYYTFHRADLRRLLAERYRDEGGELRTGHRCLRVTPSADRVVVEFDGDRRVEAGVVVGADGVHSAVRTGVVGADRAVYSGRSGYRGLVAADLVGDAVDDELAFHLGPNRHLVAYPVHGGDTVNFLAVVRDPRWTRESWVRRGRVADVLAAFAGWSPAVTRILGAADEVSHWGLFDREPVDRWSLERVTLVGDAAHPMLPHQGQGGNQAVEDAVVLAACLRTWPDRPALALDRYERARRTRTRMLQRGSRHNGECYQLPDGPAADARDAKLRRLPEDMAWIHGYDAETALATSEGTHHGELV</sequence>
<evidence type="ECO:0000256" key="3">
    <source>
        <dbReference type="ARBA" id="ARBA00022827"/>
    </source>
</evidence>
<evidence type="ECO:0000256" key="2">
    <source>
        <dbReference type="ARBA" id="ARBA00022630"/>
    </source>
</evidence>
<evidence type="ECO:0000313" key="8">
    <source>
        <dbReference type="EMBL" id="ROP42495.1"/>
    </source>
</evidence>
<evidence type="ECO:0000256" key="1">
    <source>
        <dbReference type="ARBA" id="ARBA00001974"/>
    </source>
</evidence>
<dbReference type="RefSeq" id="WP_123747435.1">
    <property type="nucleotide sequence ID" value="NZ_RJKM01000001.1"/>
</dbReference>
<dbReference type="PANTHER" id="PTHR13789">
    <property type="entry name" value="MONOOXYGENASE"/>
    <property type="match status" value="1"/>
</dbReference>
<keyword evidence="2" id="KW-0285">Flavoprotein</keyword>
<keyword evidence="6" id="KW-0812">Transmembrane</keyword>
<dbReference type="OrthoDB" id="9782160at2"/>
<keyword evidence="6" id="KW-1133">Transmembrane helix</keyword>
<proteinExistence type="predicted"/>
<keyword evidence="5" id="KW-0503">Monooxygenase</keyword>
<evidence type="ECO:0000313" key="9">
    <source>
        <dbReference type="Proteomes" id="UP000268727"/>
    </source>
</evidence>
<keyword evidence="3" id="KW-0274">FAD</keyword>
<evidence type="ECO:0000256" key="5">
    <source>
        <dbReference type="ARBA" id="ARBA00023033"/>
    </source>
</evidence>
<dbReference type="SUPFAM" id="SSF54373">
    <property type="entry name" value="FAD-linked reductases, C-terminal domain"/>
    <property type="match status" value="1"/>
</dbReference>
<name>A0A3N1HJ70_9PSEU</name>
<dbReference type="EMBL" id="RJKM01000001">
    <property type="protein sequence ID" value="ROP42495.1"/>
    <property type="molecule type" value="Genomic_DNA"/>
</dbReference>
<evidence type="ECO:0000256" key="4">
    <source>
        <dbReference type="ARBA" id="ARBA00023002"/>
    </source>
</evidence>
<dbReference type="PRINTS" id="PR00420">
    <property type="entry name" value="RNGMNOXGNASE"/>
</dbReference>
<protein>
    <submittedName>
        <fullName evidence="8">Salicylate hydroxylase</fullName>
    </submittedName>
</protein>
<dbReference type="GO" id="GO:0071949">
    <property type="term" value="F:FAD binding"/>
    <property type="evidence" value="ECO:0007669"/>
    <property type="project" value="InterPro"/>
</dbReference>
<feature type="transmembrane region" description="Helical" evidence="6">
    <location>
        <begin position="6"/>
        <end position="24"/>
    </location>
</feature>